<feature type="coiled-coil region" evidence="1">
    <location>
        <begin position="73"/>
        <end position="121"/>
    </location>
</feature>
<sequence>MPNVASFKKAEISNPWESARLGGRSIFRGSVLIYDLDQFCNCLCSRKWSKRKANESGSYLLTMKKLRREPDKKKEKVSAYERAKRVYEQIQEQKQQERLLRKQEKERRQIALEKYEKTKKKVNKTFRKRSRKGQPNLGAQMEVLLEKIEKKFK</sequence>
<dbReference type="AlphaFoldDB" id="A0A0D6LJR8"/>
<accession>A0A0D6LJR8</accession>
<dbReference type="Pfam" id="PF08524">
    <property type="entry name" value="rRNA_processing"/>
    <property type="match status" value="1"/>
</dbReference>
<reference evidence="2 3" key="1">
    <citation type="submission" date="2013-05" db="EMBL/GenBank/DDBJ databases">
        <title>Draft genome of the parasitic nematode Anyclostoma ceylanicum.</title>
        <authorList>
            <person name="Mitreva M."/>
        </authorList>
    </citation>
    <scope>NUCLEOTIDE SEQUENCE [LARGE SCALE GENOMIC DNA]</scope>
</reference>
<dbReference type="PRINTS" id="PR01854">
    <property type="entry name" value="BR22PROTEIN"/>
</dbReference>
<keyword evidence="3" id="KW-1185">Reference proteome</keyword>
<keyword evidence="1" id="KW-0175">Coiled coil</keyword>
<dbReference type="EMBL" id="KE125555">
    <property type="protein sequence ID" value="EPB67872.1"/>
    <property type="molecule type" value="Genomic_DNA"/>
</dbReference>
<name>A0A0D6LJR8_9BILA</name>
<dbReference type="InterPro" id="IPR013730">
    <property type="entry name" value="Fyv7/TAP26"/>
</dbReference>
<organism evidence="2 3">
    <name type="scientific">Ancylostoma ceylanicum</name>
    <dbReference type="NCBI Taxonomy" id="53326"/>
    <lineage>
        <taxon>Eukaryota</taxon>
        <taxon>Metazoa</taxon>
        <taxon>Ecdysozoa</taxon>
        <taxon>Nematoda</taxon>
        <taxon>Chromadorea</taxon>
        <taxon>Rhabditida</taxon>
        <taxon>Rhabditina</taxon>
        <taxon>Rhabditomorpha</taxon>
        <taxon>Strongyloidea</taxon>
        <taxon>Ancylostomatidae</taxon>
        <taxon>Ancylostomatinae</taxon>
        <taxon>Ancylostoma</taxon>
    </lineage>
</organism>
<evidence type="ECO:0000313" key="2">
    <source>
        <dbReference type="EMBL" id="EPB67872.1"/>
    </source>
</evidence>
<proteinExistence type="predicted"/>
<evidence type="ECO:0000313" key="3">
    <source>
        <dbReference type="Proteomes" id="UP000054495"/>
    </source>
</evidence>
<dbReference type="Proteomes" id="UP000054495">
    <property type="component" value="Unassembled WGS sequence"/>
</dbReference>
<protein>
    <submittedName>
        <fullName evidence="2">Uncharacterized protein</fullName>
    </submittedName>
</protein>
<gene>
    <name evidence="2" type="ORF">ANCCEY_13037</name>
</gene>
<evidence type="ECO:0000256" key="1">
    <source>
        <dbReference type="SAM" id="Coils"/>
    </source>
</evidence>